<dbReference type="PANTHER" id="PTHR15316:SF1">
    <property type="entry name" value="SPLICING FACTOR 3A SUBUNIT 1"/>
    <property type="match status" value="1"/>
</dbReference>
<dbReference type="Pfam" id="PF12230">
    <property type="entry name" value="PRP21_like_P"/>
    <property type="match status" value="1"/>
</dbReference>
<dbReference type="GO" id="GO:0000381">
    <property type="term" value="P:regulation of alternative mRNA splicing, via spliceosome"/>
    <property type="evidence" value="ECO:0007669"/>
    <property type="project" value="TreeGrafter"/>
</dbReference>
<evidence type="ECO:0000256" key="1">
    <source>
        <dbReference type="ARBA" id="ARBA00022664"/>
    </source>
</evidence>
<feature type="region of interest" description="Disordered" evidence="2">
    <location>
        <begin position="1"/>
        <end position="69"/>
    </location>
</feature>
<reference evidence="4 5" key="1">
    <citation type="submission" date="2015-09" db="EMBL/GenBank/DDBJ databases">
        <title>Draft genome of the scarab beetle Oryctes borbonicus.</title>
        <authorList>
            <person name="Meyer J.M."/>
            <person name="Markov G.V."/>
            <person name="Baskaran P."/>
            <person name="Herrmann M."/>
            <person name="Sommer R.J."/>
            <person name="Roedelsperger C."/>
        </authorList>
    </citation>
    <scope>NUCLEOTIDE SEQUENCE [LARGE SCALE GENOMIC DNA]</scope>
    <source>
        <strain evidence="4">OB123</strain>
        <tissue evidence="4">Whole animal</tissue>
    </source>
</reference>
<feature type="compositionally biased region" description="Acidic residues" evidence="2">
    <location>
        <begin position="1"/>
        <end position="10"/>
    </location>
</feature>
<keyword evidence="1" id="KW-0507">mRNA processing</keyword>
<gene>
    <name evidence="4" type="ORF">AMK59_4785</name>
</gene>
<dbReference type="InterPro" id="IPR045146">
    <property type="entry name" value="SF3A1"/>
</dbReference>
<feature type="non-terminal residue" evidence="4">
    <location>
        <position position="450"/>
    </location>
</feature>
<dbReference type="SMART" id="SM00213">
    <property type="entry name" value="UBQ"/>
    <property type="match status" value="1"/>
</dbReference>
<dbReference type="AlphaFoldDB" id="A0A0T6B8A1"/>
<dbReference type="Proteomes" id="UP000051574">
    <property type="component" value="Unassembled WGS sequence"/>
</dbReference>
<dbReference type="EMBL" id="LJIG01009200">
    <property type="protein sequence ID" value="KRT83556.1"/>
    <property type="molecule type" value="Genomic_DNA"/>
</dbReference>
<dbReference type="GO" id="GO:0071004">
    <property type="term" value="C:U2-type prespliceosome"/>
    <property type="evidence" value="ECO:0007669"/>
    <property type="project" value="TreeGrafter"/>
</dbReference>
<dbReference type="CDD" id="cd01800">
    <property type="entry name" value="Ubl_SF3a120"/>
    <property type="match status" value="1"/>
</dbReference>
<keyword evidence="5" id="KW-1185">Reference proteome</keyword>
<feature type="compositionally biased region" description="Acidic residues" evidence="2">
    <location>
        <begin position="40"/>
        <end position="50"/>
    </location>
</feature>
<evidence type="ECO:0000256" key="2">
    <source>
        <dbReference type="SAM" id="MobiDB-lite"/>
    </source>
</evidence>
<evidence type="ECO:0000313" key="5">
    <source>
        <dbReference type="Proteomes" id="UP000051574"/>
    </source>
</evidence>
<dbReference type="SUPFAM" id="SSF54236">
    <property type="entry name" value="Ubiquitin-like"/>
    <property type="match status" value="1"/>
</dbReference>
<dbReference type="GO" id="GO:0071013">
    <property type="term" value="C:catalytic step 2 spliceosome"/>
    <property type="evidence" value="ECO:0007669"/>
    <property type="project" value="TreeGrafter"/>
</dbReference>
<dbReference type="PROSITE" id="PS50053">
    <property type="entry name" value="UBIQUITIN_2"/>
    <property type="match status" value="1"/>
</dbReference>
<dbReference type="GO" id="GO:0045292">
    <property type="term" value="P:mRNA cis splicing, via spliceosome"/>
    <property type="evidence" value="ECO:0007669"/>
    <property type="project" value="InterPro"/>
</dbReference>
<evidence type="ECO:0000313" key="4">
    <source>
        <dbReference type="EMBL" id="KRT83556.1"/>
    </source>
</evidence>
<accession>A0A0T6B8A1</accession>
<dbReference type="InterPro" id="IPR035563">
    <property type="entry name" value="SF3As1_ubi"/>
</dbReference>
<dbReference type="PRINTS" id="PR00348">
    <property type="entry name" value="UBIQUITIN"/>
</dbReference>
<proteinExistence type="predicted"/>
<dbReference type="PANTHER" id="PTHR15316">
    <property type="entry name" value="SPLICEOSOME ASSOCIATED PROTEIN 114/SWAP SPLICING FACTOR-RELATED"/>
    <property type="match status" value="1"/>
</dbReference>
<feature type="compositionally biased region" description="Basic and acidic residues" evidence="2">
    <location>
        <begin position="21"/>
        <end position="39"/>
    </location>
</feature>
<evidence type="ECO:0000259" key="3">
    <source>
        <dbReference type="PROSITE" id="PS50053"/>
    </source>
</evidence>
<dbReference type="InterPro" id="IPR000626">
    <property type="entry name" value="Ubiquitin-like_dom"/>
</dbReference>
<sequence>MQLESDEEDTPAQQEEGLSSMEDHTQRKVDGKDDNRLQDMDQESSGDEGGDTPSQPQIQPPLPPAPDKVVVKKYDPKQAVKVTRPTVGDDYLISPITGEKIPASKVQEHMRIGLLDPRWVEQRDKHITEKMNQDTVYAAGFAIDASLKQLAERRTDIFGVGDEETAIGKKIGEEDVRKDEKVTWDGHTSSVEAATRAARANITLEEQIHQIHKVKGLLPDEEKEKIGPKNVATSKGTKTSAIITAKPQANPNPVPVKPPAPPAAPQTTILQVPPQPPMLAPQPPIMMMPAPPIPPMRPPPLMMAAPPPMAGFVTPVAPQMANTVNMAVKHGSEGPLEDEPSNKKLRNEDSLIPEAVFLARNASPVTIKITIPMAPEKPEWKLNGQTLTFTFPLSESITNVKAKVQDELTMPPAKQKLFYDGMFFKDSNTLAYYNIPPGAAIQLQVKERGG</sequence>
<feature type="domain" description="Ubiquitin-like" evidence="3">
    <location>
        <begin position="367"/>
        <end position="450"/>
    </location>
</feature>
<dbReference type="GO" id="GO:0005686">
    <property type="term" value="C:U2 snRNP"/>
    <property type="evidence" value="ECO:0007669"/>
    <property type="project" value="TreeGrafter"/>
</dbReference>
<dbReference type="OrthoDB" id="447637at2759"/>
<protein>
    <submittedName>
        <fullName evidence="4">Ubiquitin</fullName>
    </submittedName>
</protein>
<dbReference type="GO" id="GO:0003723">
    <property type="term" value="F:RNA binding"/>
    <property type="evidence" value="ECO:0007669"/>
    <property type="project" value="InterPro"/>
</dbReference>
<dbReference type="InterPro" id="IPR022030">
    <property type="entry name" value="SF3A1_dom"/>
</dbReference>
<comment type="caution">
    <text evidence="4">The sequence shown here is derived from an EMBL/GenBank/DDBJ whole genome shotgun (WGS) entry which is preliminary data.</text>
</comment>
<name>A0A0T6B8A1_9SCAR</name>
<dbReference type="Pfam" id="PF00240">
    <property type="entry name" value="ubiquitin"/>
    <property type="match status" value="1"/>
</dbReference>
<dbReference type="InterPro" id="IPR029071">
    <property type="entry name" value="Ubiquitin-like_domsf"/>
</dbReference>
<organism evidence="4 5">
    <name type="scientific">Oryctes borbonicus</name>
    <dbReference type="NCBI Taxonomy" id="1629725"/>
    <lineage>
        <taxon>Eukaryota</taxon>
        <taxon>Metazoa</taxon>
        <taxon>Ecdysozoa</taxon>
        <taxon>Arthropoda</taxon>
        <taxon>Hexapoda</taxon>
        <taxon>Insecta</taxon>
        <taxon>Pterygota</taxon>
        <taxon>Neoptera</taxon>
        <taxon>Endopterygota</taxon>
        <taxon>Coleoptera</taxon>
        <taxon>Polyphaga</taxon>
        <taxon>Scarabaeiformia</taxon>
        <taxon>Scarabaeidae</taxon>
        <taxon>Dynastinae</taxon>
        <taxon>Oryctes</taxon>
    </lineage>
</organism>
<dbReference type="Gene3D" id="3.10.20.90">
    <property type="entry name" value="Phosphatidylinositol 3-kinase Catalytic Subunit, Chain A, domain 1"/>
    <property type="match status" value="1"/>
</dbReference>
<dbReference type="FunFam" id="3.10.20.90:FF:000091">
    <property type="entry name" value="Splicing factor 3A subunit 1"/>
    <property type="match status" value="1"/>
</dbReference>
<dbReference type="InterPro" id="IPR019956">
    <property type="entry name" value="Ubiquitin_dom"/>
</dbReference>